<dbReference type="SUPFAM" id="SSF48371">
    <property type="entry name" value="ARM repeat"/>
    <property type="match status" value="1"/>
</dbReference>
<comment type="caution">
    <text evidence="3">The sequence shown here is derived from an EMBL/GenBank/DDBJ whole genome shotgun (WGS) entry which is preliminary data.</text>
</comment>
<dbReference type="InterPro" id="IPR056396">
    <property type="entry name" value="HEAT_SCC3-SA"/>
</dbReference>
<name>A0ABR2VTU4_9FUNG</name>
<dbReference type="PANTHER" id="PTHR11199">
    <property type="entry name" value="STROMAL ANTIGEN"/>
    <property type="match status" value="1"/>
</dbReference>
<dbReference type="Pfam" id="PF08514">
    <property type="entry name" value="STAG"/>
    <property type="match status" value="1"/>
</dbReference>
<proteinExistence type="predicted"/>
<organism evidence="3 4">
    <name type="scientific">Basidiobolus ranarum</name>
    <dbReference type="NCBI Taxonomy" id="34480"/>
    <lineage>
        <taxon>Eukaryota</taxon>
        <taxon>Fungi</taxon>
        <taxon>Fungi incertae sedis</taxon>
        <taxon>Zoopagomycota</taxon>
        <taxon>Entomophthoromycotina</taxon>
        <taxon>Basidiobolomycetes</taxon>
        <taxon>Basidiobolales</taxon>
        <taxon>Basidiobolaceae</taxon>
        <taxon>Basidiobolus</taxon>
    </lineage>
</organism>
<dbReference type="InterPro" id="IPR011989">
    <property type="entry name" value="ARM-like"/>
</dbReference>
<dbReference type="InterPro" id="IPR013721">
    <property type="entry name" value="STAG"/>
</dbReference>
<reference evidence="3 4" key="1">
    <citation type="submission" date="2023-04" db="EMBL/GenBank/DDBJ databases">
        <title>Genome of Basidiobolus ranarum AG-B5.</title>
        <authorList>
            <person name="Stajich J.E."/>
            <person name="Carter-House D."/>
            <person name="Gryganskyi A."/>
        </authorList>
    </citation>
    <scope>NUCLEOTIDE SEQUENCE [LARGE SCALE GENOMIC DNA]</scope>
    <source>
        <strain evidence="3 4">AG-B5</strain>
    </source>
</reference>
<evidence type="ECO:0000313" key="3">
    <source>
        <dbReference type="EMBL" id="KAK9701553.1"/>
    </source>
</evidence>
<dbReference type="Proteomes" id="UP001479436">
    <property type="component" value="Unassembled WGS sequence"/>
</dbReference>
<feature type="compositionally biased region" description="Polar residues" evidence="1">
    <location>
        <begin position="71"/>
        <end position="86"/>
    </location>
</feature>
<feature type="region of interest" description="Disordered" evidence="1">
    <location>
        <begin position="24"/>
        <end position="118"/>
    </location>
</feature>
<feature type="region of interest" description="Disordered" evidence="1">
    <location>
        <begin position="1184"/>
        <end position="1275"/>
    </location>
</feature>
<accession>A0ABR2VTU4</accession>
<evidence type="ECO:0000259" key="2">
    <source>
        <dbReference type="PROSITE" id="PS51425"/>
    </source>
</evidence>
<sequence>MVTVEIPLRPLPEVDIVNGDGEVVSSSVRRSTRSRTLRKPQTTQELDSSDESAFSEPEYVARTPKRKGRSIGSTGATTPKAPSSTPRRGRKPKNPGNVAESRRRPKATHRYREQSSTGSVDSTLYDAVLVHGSALTTTVSDWIDSYQTDNLEALVQLINFLIKACGCPGAITREAIENNDEIVELLHDLQNDFDPNANTEYPLVSKNKQFKKFRKNLIEFFDRLVQQGKHSILYDGMFMETLESWVIAMSSSLFRPFRHTAAIIALNLVTSLCNVCQNIQDELNVANRQLATEQKKRRTKNDRESQLATKTDELHNKKITLESYLTDFFDGVFVHRYRDVDPILRTECVKELGNWISKYPDHFMDGTYLRYIGWVLSDKSASTRLEAVKAMTKLYGFENLIGGLRNFTERFKPRILEMSLKEADASVRTATIALITHISKHGMLEDEDRDALFPLIFQSESKVRRAIAPFINQSLYDDIINDAIAESQSSFSSESEVRESQQNWVALKTIANFLAKFKDVISSEGESVDPAEEDGNPDRVIVDGKALEHQSRVYAAVEALWDEMEILKNWQCMAEYLSQDHSSSNATSKSSLDPIFRLSEEEETILLEVFVESVKLSITGKTKLGRFGREIKKIEIDNDARDAISRHLVSALPTLFAKFSPDANRAAQVVMLPQLMNLDIYNELRMNKAYEALIDELSKIFLKHTDSTVLFRTSETFKHLSSFEGYSSEQVLKLREMEESVISLVREECNRSDISTTELSDDEQHILSASLRRLEQLIRFMDLSELLQEADGESPIYELLGKVIDRSSILSEAEDPIINTCLEILYRFILWKCFSVSKEKNASEQVIDDLIKKRDWVVSRCTKLILGDRNANRSVRRMAFLTLANLLWLFTGDLTHSSNGEHFSKLAFRCPDHIQEQLTRFVEIEIENWEDKISHEESNEDANEESENEDEDVDHNSKRSKFGDSDPVGKHCFMEVIGNFVRMLMLNIFDIKHASIILPHYNRFGPVYDEVIKSLIEDTMRALLVRTSMTSTVLGLYLESLQKSFEIQLRTNSAKFPRTMSLARLFSNTTKIGGFYIRDMLEFHKNSVVYIFSKMAGYQRIGNQSNRNAMLQFFKVMKYFSDGLRAKDVSMLLKHLEDTMEENFLAVREGAKEWEPYFAYVKQLDKKSIVNQFEAVVVEKAHISAPTAEDEDESNQENPGDVMSVDQEADTASPADESPTLELSDKELTPSDEIEDDNEASGENSGVTESRGVKRTLDDDEEEDESDDAKRLRLE</sequence>
<gene>
    <name evidence="3" type="primary">IRR1</name>
    <name evidence="3" type="ORF">K7432_011665</name>
</gene>
<feature type="region of interest" description="Disordered" evidence="1">
    <location>
        <begin position="934"/>
        <end position="962"/>
    </location>
</feature>
<feature type="compositionally biased region" description="Acidic residues" evidence="1">
    <location>
        <begin position="938"/>
        <end position="953"/>
    </location>
</feature>
<evidence type="ECO:0000256" key="1">
    <source>
        <dbReference type="SAM" id="MobiDB-lite"/>
    </source>
</evidence>
<keyword evidence="4" id="KW-1185">Reference proteome</keyword>
<dbReference type="PROSITE" id="PS51425">
    <property type="entry name" value="SCD"/>
    <property type="match status" value="1"/>
</dbReference>
<dbReference type="InterPro" id="IPR039662">
    <property type="entry name" value="Cohesin_Scc3/SA"/>
</dbReference>
<dbReference type="Pfam" id="PF21581">
    <property type="entry name" value="SCD"/>
    <property type="match status" value="1"/>
</dbReference>
<protein>
    <submittedName>
        <fullName evidence="3">Cohesin complex subunit</fullName>
    </submittedName>
</protein>
<dbReference type="Gene3D" id="1.25.10.10">
    <property type="entry name" value="Leucine-rich Repeat Variant"/>
    <property type="match status" value="1"/>
</dbReference>
<evidence type="ECO:0000313" key="4">
    <source>
        <dbReference type="Proteomes" id="UP001479436"/>
    </source>
</evidence>
<feature type="domain" description="SCD" evidence="2">
    <location>
        <begin position="333"/>
        <end position="418"/>
    </location>
</feature>
<dbReference type="PANTHER" id="PTHR11199:SF0">
    <property type="entry name" value="LD34181P-RELATED"/>
    <property type="match status" value="1"/>
</dbReference>
<dbReference type="Pfam" id="PF24571">
    <property type="entry name" value="HEAT_SCC3-SA"/>
    <property type="match status" value="1"/>
</dbReference>
<dbReference type="InterPro" id="IPR016024">
    <property type="entry name" value="ARM-type_fold"/>
</dbReference>
<feature type="compositionally biased region" description="Acidic residues" evidence="1">
    <location>
        <begin position="1258"/>
        <end position="1267"/>
    </location>
</feature>
<dbReference type="InterPro" id="IPR020839">
    <property type="entry name" value="SCD"/>
</dbReference>
<dbReference type="EMBL" id="JASJQH010007803">
    <property type="protein sequence ID" value="KAK9701553.1"/>
    <property type="molecule type" value="Genomic_DNA"/>
</dbReference>
<feature type="compositionally biased region" description="Acidic residues" evidence="1">
    <location>
        <begin position="1230"/>
        <end position="1240"/>
    </location>
</feature>